<comment type="similarity">
    <text evidence="2">Belongs to the methyl-accepting chemotaxis (MCP) protein family.</text>
</comment>
<dbReference type="Pfam" id="PF00672">
    <property type="entry name" value="HAMP"/>
    <property type="match status" value="1"/>
</dbReference>
<keyword evidence="3" id="KW-0807">Transducer</keyword>
<feature type="domain" description="Methyl-accepting transducer" evidence="5">
    <location>
        <begin position="270"/>
        <end position="499"/>
    </location>
</feature>
<dbReference type="CDD" id="cd11386">
    <property type="entry name" value="MCP_signal"/>
    <property type="match status" value="1"/>
</dbReference>
<keyword evidence="4" id="KW-0472">Membrane</keyword>
<gene>
    <name evidence="7" type="ORF">PQR62_00130</name>
</gene>
<accession>A0ABW9A4G8</accession>
<keyword evidence="8" id="KW-1185">Reference proteome</keyword>
<evidence type="ECO:0000259" key="6">
    <source>
        <dbReference type="PROSITE" id="PS50885"/>
    </source>
</evidence>
<dbReference type="Pfam" id="PF12729">
    <property type="entry name" value="4HB_MCP_1"/>
    <property type="match status" value="1"/>
</dbReference>
<feature type="transmembrane region" description="Helical" evidence="4">
    <location>
        <begin position="12"/>
        <end position="33"/>
    </location>
</feature>
<dbReference type="RefSeq" id="WP_408153547.1">
    <property type="nucleotide sequence ID" value="NZ_JAQQFM010000001.1"/>
</dbReference>
<evidence type="ECO:0000259" key="5">
    <source>
        <dbReference type="PROSITE" id="PS50111"/>
    </source>
</evidence>
<dbReference type="Pfam" id="PF00015">
    <property type="entry name" value="MCPsignal"/>
    <property type="match status" value="1"/>
</dbReference>
<evidence type="ECO:0000256" key="2">
    <source>
        <dbReference type="ARBA" id="ARBA00029447"/>
    </source>
</evidence>
<protein>
    <submittedName>
        <fullName evidence="7">Methyl-accepting chemotaxis protein</fullName>
    </submittedName>
</protein>
<comment type="caution">
    <text evidence="7">The sequence shown here is derived from an EMBL/GenBank/DDBJ whole genome shotgun (WGS) entry which is preliminary data.</text>
</comment>
<dbReference type="PRINTS" id="PR00260">
    <property type="entry name" value="CHEMTRNSDUCR"/>
</dbReference>
<dbReference type="Gene3D" id="1.10.287.950">
    <property type="entry name" value="Methyl-accepting chemotaxis protein"/>
    <property type="match status" value="1"/>
</dbReference>
<dbReference type="PROSITE" id="PS50111">
    <property type="entry name" value="CHEMOTAXIS_TRANSDUC_2"/>
    <property type="match status" value="1"/>
</dbReference>
<dbReference type="SUPFAM" id="SSF58104">
    <property type="entry name" value="Methyl-accepting chemotaxis protein (MCP) signaling domain"/>
    <property type="match status" value="1"/>
</dbReference>
<name>A0ABW9A4G8_9BURK</name>
<dbReference type="SMART" id="SM00304">
    <property type="entry name" value="HAMP"/>
    <property type="match status" value="1"/>
</dbReference>
<dbReference type="CDD" id="cd19411">
    <property type="entry name" value="MCP2201-like_sensor"/>
    <property type="match status" value="1"/>
</dbReference>
<evidence type="ECO:0000313" key="7">
    <source>
        <dbReference type="EMBL" id="MFL9922648.1"/>
    </source>
</evidence>
<evidence type="ECO:0000256" key="4">
    <source>
        <dbReference type="SAM" id="Phobius"/>
    </source>
</evidence>
<dbReference type="InterPro" id="IPR003660">
    <property type="entry name" value="HAMP_dom"/>
</dbReference>
<dbReference type="CDD" id="cd06225">
    <property type="entry name" value="HAMP"/>
    <property type="match status" value="1"/>
</dbReference>
<dbReference type="InterPro" id="IPR004089">
    <property type="entry name" value="MCPsignal_dom"/>
</dbReference>
<organism evidence="7 8">
    <name type="scientific">Herbaspirillum lusitanum</name>
    <dbReference type="NCBI Taxonomy" id="213312"/>
    <lineage>
        <taxon>Bacteria</taxon>
        <taxon>Pseudomonadati</taxon>
        <taxon>Pseudomonadota</taxon>
        <taxon>Betaproteobacteria</taxon>
        <taxon>Burkholderiales</taxon>
        <taxon>Oxalobacteraceae</taxon>
        <taxon>Herbaspirillum</taxon>
    </lineage>
</organism>
<dbReference type="PANTHER" id="PTHR43531:SF14">
    <property type="entry name" value="METHYL-ACCEPTING CHEMOTAXIS PROTEIN I-RELATED"/>
    <property type="match status" value="1"/>
</dbReference>
<sequence length="558" mass="59253">MKKLTGLKIGQRLGVGFGVVILLMIALTIIGVVRLNQINGNIRSIANEYYPRTVMANSVKSALDETARSMRNLLFMSTVDEIKGEMEAIDRAGKTIDDTLKQFARDTHSEQGRKLLAEVNAAREKYAPVLKNFLAAVKDGQVEQARDLILPEIAPYQAAYFKALDNLIAFLAQQMEQGGHEAEQLSHGASALMIGMAAIATLLAMIVGYSVMRSITRPLNAAIGIAERVADGDLTVRVETGATDETGKLLQALQNMRDGLVHAVTQVRNGSDEISVAAREIAHGNADLSARTESQASALEETTSSMVELTGAVNQNAENAREANKLVVSASQVAMQGGAVVSQVVDTMKEIKNSSRQIVEIISVIDGIAFQTNILALNAAVEAARAGEQGRGFAVVASEVRALAQRSASAAKEITSLIQNSVKKVDAGSALVDDAGKTMENIVTSVKHVADIMVEITAASDEQSAGIQQVNRAIGQIDEMTQQNSALVEQAAAAAQSMQDQSLALGRAVSIFKVEAGLASGAGSMDVMPPSTEVQPPLLREATPRRLGSRTAARWLRG</sequence>
<keyword evidence="4" id="KW-1133">Transmembrane helix</keyword>
<keyword evidence="1" id="KW-0488">Methylation</keyword>
<dbReference type="EMBL" id="JAQQFM010000001">
    <property type="protein sequence ID" value="MFL9922648.1"/>
    <property type="molecule type" value="Genomic_DNA"/>
</dbReference>
<dbReference type="PROSITE" id="PS50885">
    <property type="entry name" value="HAMP"/>
    <property type="match status" value="1"/>
</dbReference>
<dbReference type="Proteomes" id="UP001629246">
    <property type="component" value="Unassembled WGS sequence"/>
</dbReference>
<keyword evidence="4" id="KW-0812">Transmembrane</keyword>
<feature type="domain" description="HAMP" evidence="6">
    <location>
        <begin position="213"/>
        <end position="265"/>
    </location>
</feature>
<evidence type="ECO:0000256" key="3">
    <source>
        <dbReference type="PROSITE-ProRule" id="PRU00284"/>
    </source>
</evidence>
<dbReference type="PANTHER" id="PTHR43531">
    <property type="entry name" value="PROTEIN ICFG"/>
    <property type="match status" value="1"/>
</dbReference>
<dbReference type="SMART" id="SM00283">
    <property type="entry name" value="MA"/>
    <property type="match status" value="1"/>
</dbReference>
<evidence type="ECO:0000313" key="8">
    <source>
        <dbReference type="Proteomes" id="UP001629246"/>
    </source>
</evidence>
<dbReference type="InterPro" id="IPR047347">
    <property type="entry name" value="YvaQ-like_sensor"/>
</dbReference>
<reference evidence="7 8" key="1">
    <citation type="journal article" date="2024" name="Chem. Sci.">
        <title>Discovery of megapolipeptins by genome mining of a Burkholderiales bacteria collection.</title>
        <authorList>
            <person name="Paulo B.S."/>
            <person name="Recchia M.J.J."/>
            <person name="Lee S."/>
            <person name="Fergusson C.H."/>
            <person name="Romanowski S.B."/>
            <person name="Hernandez A."/>
            <person name="Krull N."/>
            <person name="Liu D.Y."/>
            <person name="Cavanagh H."/>
            <person name="Bos A."/>
            <person name="Gray C.A."/>
            <person name="Murphy B.T."/>
            <person name="Linington R.G."/>
            <person name="Eustaquio A.S."/>
        </authorList>
    </citation>
    <scope>NUCLEOTIDE SEQUENCE [LARGE SCALE GENOMIC DNA]</scope>
    <source>
        <strain evidence="7 8">RL21-008-BIB-A</strain>
    </source>
</reference>
<feature type="transmembrane region" description="Helical" evidence="4">
    <location>
        <begin position="191"/>
        <end position="211"/>
    </location>
</feature>
<dbReference type="InterPro" id="IPR051310">
    <property type="entry name" value="MCP_chemotaxis"/>
</dbReference>
<proteinExistence type="inferred from homology"/>
<dbReference type="InterPro" id="IPR004090">
    <property type="entry name" value="Chemotax_Me-accpt_rcpt"/>
</dbReference>
<dbReference type="InterPro" id="IPR024478">
    <property type="entry name" value="HlyB_4HB_MCP"/>
</dbReference>
<evidence type="ECO:0000256" key="1">
    <source>
        <dbReference type="ARBA" id="ARBA00022481"/>
    </source>
</evidence>